<dbReference type="Gene3D" id="2.160.10.10">
    <property type="entry name" value="Hexapeptide repeat proteins"/>
    <property type="match status" value="1"/>
</dbReference>
<dbReference type="PANTHER" id="PTHR46126">
    <property type="entry name" value="DYNACTIN SUBUNIT 5"/>
    <property type="match status" value="1"/>
</dbReference>
<gene>
    <name evidence="6" type="ORF">PSEUBRA_SCAF4g04920</name>
</gene>
<evidence type="ECO:0000256" key="5">
    <source>
        <dbReference type="ARBA" id="ARBA00034865"/>
    </source>
</evidence>
<dbReference type="Proteomes" id="UP000019377">
    <property type="component" value="Unassembled WGS sequence"/>
</dbReference>
<evidence type="ECO:0000256" key="2">
    <source>
        <dbReference type="ARBA" id="ARBA00022490"/>
    </source>
</evidence>
<dbReference type="GO" id="GO:0005869">
    <property type="term" value="C:dynactin complex"/>
    <property type="evidence" value="ECO:0007669"/>
    <property type="project" value="TreeGrafter"/>
</dbReference>
<dbReference type="OMA" id="ECIAGMI"/>
<dbReference type="Pfam" id="PF21711">
    <property type="entry name" value="DCTN5"/>
    <property type="match status" value="1"/>
</dbReference>
<dbReference type="STRING" id="1365824.V5GIH3"/>
<dbReference type="Pfam" id="PF13344">
    <property type="entry name" value="Hydrolase_6"/>
    <property type="match status" value="1"/>
</dbReference>
<dbReference type="InterPro" id="IPR023214">
    <property type="entry name" value="HAD_sf"/>
</dbReference>
<keyword evidence="7" id="KW-1185">Reference proteome</keyword>
<protein>
    <recommendedName>
        <fullName evidence="5">Dynactin subunit 5</fullName>
    </recommendedName>
</protein>
<dbReference type="HOGENOM" id="CLU_523722_0_0_1"/>
<dbReference type="InterPro" id="IPR006357">
    <property type="entry name" value="HAD-SF_hydro_IIA"/>
</dbReference>
<sequence>MPSTISHVATYHPNEYIQTAMTGNKVSRKATILGSQNIILGGKCIIQHGAIIRGDLKRITASSSSTGAAGGQAQPTQSVAIYIGRYCLLAESSVIRPPYKTYKGTGFRRSLETTVALLSARDAGPRTNNVPVRSIFSYYPMKMGDHVSIGANTVLEAATIGSHVEIGANCLVGRFVIIKDCARILDGSVVAPNTVIPSFSIFGGSPARLVGELPETFSESSEAKMKDLYQRIVVHVSPGSSAQHCQGATVPNCSLGMAAVGRGWLYTSRGGFNSRQVGSLASMKPTKYNLLIDLNGTCHIGDKPTQGAIEAVKKLRAAQQTQQGRLNIRFCSNTSKESSESLLARLRRVGLSADLVSAHDVFTSLDAARRYVSSRKLRPLLLLSSSAQSVFQDDEDLARACFFAQPELNLGTLSPEDRSRLRSCDAVVIGLCPELMTQRWLDEAFRLLSGEYGAPEQVSLIATHRGKYWIRSEERWCEEGTEADNIAICLLSSALYHRPSEGAALSLGPGAFVAALEAASHRTSSSTVVCGKPSPAFLEECIAGMISANERMSDFHNIIIGDDLDADLGQGTWQLGLRRILVRTGKFRDGDDSRGEKPADEVHDSFASWVDDFISKEFK</sequence>
<dbReference type="eggNOG" id="KOG3121">
    <property type="taxonomic scope" value="Eukaryota"/>
</dbReference>
<dbReference type="InterPro" id="IPR047125">
    <property type="entry name" value="DCTN5"/>
</dbReference>
<keyword evidence="3" id="KW-0206">Cytoskeleton</keyword>
<evidence type="ECO:0000256" key="4">
    <source>
        <dbReference type="ARBA" id="ARBA00034706"/>
    </source>
</evidence>
<name>V5GIH3_KALBG</name>
<evidence type="ECO:0000313" key="6">
    <source>
        <dbReference type="EMBL" id="EST05782.1"/>
    </source>
</evidence>
<dbReference type="AlphaFoldDB" id="V5GIH3"/>
<evidence type="ECO:0000256" key="1">
    <source>
        <dbReference type="ARBA" id="ARBA00004245"/>
    </source>
</evidence>
<accession>V5GIH3</accession>
<keyword evidence="2" id="KW-0963">Cytoplasm</keyword>
<dbReference type="CDD" id="cd03359">
    <property type="entry name" value="LbH_Dynactin_5"/>
    <property type="match status" value="1"/>
</dbReference>
<dbReference type="PANTHER" id="PTHR46126:SF1">
    <property type="entry name" value="DYNACTIN SUBUNIT 5"/>
    <property type="match status" value="1"/>
</dbReference>
<evidence type="ECO:0000256" key="3">
    <source>
        <dbReference type="ARBA" id="ARBA00023212"/>
    </source>
</evidence>
<dbReference type="SUPFAM" id="SSF56784">
    <property type="entry name" value="HAD-like"/>
    <property type="match status" value="1"/>
</dbReference>
<proteinExistence type="inferred from homology"/>
<dbReference type="Pfam" id="PF13242">
    <property type="entry name" value="Hydrolase_like"/>
    <property type="match status" value="1"/>
</dbReference>
<dbReference type="SUPFAM" id="SSF51161">
    <property type="entry name" value="Trimeric LpxA-like enzymes"/>
    <property type="match status" value="1"/>
</dbReference>
<dbReference type="InterPro" id="IPR011004">
    <property type="entry name" value="Trimer_LpxA-like_sf"/>
</dbReference>
<dbReference type="InterPro" id="IPR036412">
    <property type="entry name" value="HAD-like_sf"/>
</dbReference>
<evidence type="ECO:0000313" key="7">
    <source>
        <dbReference type="Proteomes" id="UP000019377"/>
    </source>
</evidence>
<dbReference type="eggNOG" id="KOG3040">
    <property type="taxonomic scope" value="Eukaryota"/>
</dbReference>
<dbReference type="EMBL" id="KI545884">
    <property type="protein sequence ID" value="EST05782.1"/>
    <property type="molecule type" value="Genomic_DNA"/>
</dbReference>
<dbReference type="Gene3D" id="3.40.50.1000">
    <property type="entry name" value="HAD superfamily/HAD-like"/>
    <property type="match status" value="2"/>
</dbReference>
<comment type="similarity">
    <text evidence="4">Belongs to the dynactin subunits 5/6 family. Dynactin subunit 5 subfamily.</text>
</comment>
<reference evidence="7" key="1">
    <citation type="journal article" date="2013" name="Genome Announc.">
        <title>Draft genome sequence of Pseudozyma brasiliensis sp. nov. strain GHG001, a high producer of endo-1,4-xylanase isolated from an insect pest of sugarcane.</title>
        <authorList>
            <person name="Oliveira J.V.D.C."/>
            <person name="dos Santos R.A.C."/>
            <person name="Borges T.A."/>
            <person name="Riano-Pachon D.M."/>
            <person name="Goldman G.H."/>
        </authorList>
    </citation>
    <scope>NUCLEOTIDE SEQUENCE [LARGE SCALE GENOMIC DNA]</scope>
    <source>
        <strain evidence="7">GHG001</strain>
    </source>
</reference>
<comment type="subcellular location">
    <subcellularLocation>
        <location evidence="1">Cytoplasm</location>
        <location evidence="1">Cytoskeleton</location>
    </subcellularLocation>
</comment>
<organism evidence="6 7">
    <name type="scientific">Kalmanozyma brasiliensis (strain GHG001)</name>
    <name type="common">Yeast</name>
    <name type="synonym">Pseudozyma brasiliensis</name>
    <dbReference type="NCBI Taxonomy" id="1365824"/>
    <lineage>
        <taxon>Eukaryota</taxon>
        <taxon>Fungi</taxon>
        <taxon>Dikarya</taxon>
        <taxon>Basidiomycota</taxon>
        <taxon>Ustilaginomycotina</taxon>
        <taxon>Ustilaginomycetes</taxon>
        <taxon>Ustilaginales</taxon>
        <taxon>Ustilaginaceae</taxon>
        <taxon>Kalmanozyma</taxon>
    </lineage>
</organism>
<dbReference type="OrthoDB" id="426235at2759"/>